<dbReference type="InterPro" id="IPR001478">
    <property type="entry name" value="PDZ"/>
</dbReference>
<evidence type="ECO:0000256" key="2">
    <source>
        <dbReference type="ARBA" id="ARBA00022801"/>
    </source>
</evidence>
<dbReference type="RefSeq" id="WP_166397239.1">
    <property type="nucleotide sequence ID" value="NZ_CP045121.1"/>
</dbReference>
<dbReference type="EMBL" id="CP045121">
    <property type="protein sequence ID" value="QIN79569.1"/>
    <property type="molecule type" value="Genomic_DNA"/>
</dbReference>
<sequence length="298" mass="29854">MVPGIGAASSAAERMVEGARSSVVEVSVGRRGGGAGVIWPVDALVLTNDHVVSAGRGGRGWRRGRRSSGPRVTLRDGRAFDAEVLKRDGRLDLALLRLKDAPADLSPAAVGASGALRVGELVFAVGHPWGRPGVATVGIVSGLAGERGWTRHIMSDVSLAPGNSGGPLLNASGEVVGINAMVSGGFAFSVPSDVASAWVSGFRTGRPRLGVGVVPAGVRGDAGLAVALVKAGGPADRAGIIVGDVLLGTEDGASFGGAGALFEALARAGETARLRVLRGGEEILVSVDLEASGPERAA</sequence>
<name>A0A6G8PZA6_9ACTN</name>
<feature type="domain" description="PDZ" evidence="3">
    <location>
        <begin position="207"/>
        <end position="289"/>
    </location>
</feature>
<evidence type="ECO:0000313" key="4">
    <source>
        <dbReference type="EMBL" id="QIN79569.1"/>
    </source>
</evidence>
<dbReference type="InterPro" id="IPR051201">
    <property type="entry name" value="Chloro_Bact_Ser_Proteases"/>
</dbReference>
<dbReference type="Gene3D" id="2.30.42.10">
    <property type="match status" value="1"/>
</dbReference>
<dbReference type="InterPro" id="IPR009003">
    <property type="entry name" value="Peptidase_S1_PA"/>
</dbReference>
<dbReference type="InterPro" id="IPR036034">
    <property type="entry name" value="PDZ_sf"/>
</dbReference>
<dbReference type="GO" id="GO:0006508">
    <property type="term" value="P:proteolysis"/>
    <property type="evidence" value="ECO:0007669"/>
    <property type="project" value="UniProtKB-KW"/>
</dbReference>
<dbReference type="Proteomes" id="UP000502706">
    <property type="component" value="Chromosome"/>
</dbReference>
<keyword evidence="2" id="KW-0378">Hydrolase</keyword>
<dbReference type="PANTHER" id="PTHR43343:SF3">
    <property type="entry name" value="PROTEASE DO-LIKE 8, CHLOROPLASTIC"/>
    <property type="match status" value="1"/>
</dbReference>
<evidence type="ECO:0000259" key="3">
    <source>
        <dbReference type="Pfam" id="PF13180"/>
    </source>
</evidence>
<dbReference type="Pfam" id="PF13365">
    <property type="entry name" value="Trypsin_2"/>
    <property type="match status" value="1"/>
</dbReference>
<dbReference type="Pfam" id="PF13180">
    <property type="entry name" value="PDZ_2"/>
    <property type="match status" value="1"/>
</dbReference>
<dbReference type="GO" id="GO:0004252">
    <property type="term" value="F:serine-type endopeptidase activity"/>
    <property type="evidence" value="ECO:0007669"/>
    <property type="project" value="InterPro"/>
</dbReference>
<dbReference type="AlphaFoldDB" id="A0A6G8PZA6"/>
<protein>
    <submittedName>
        <fullName evidence="4">Trypsin-like serine protease</fullName>
    </submittedName>
</protein>
<dbReference type="InterPro" id="IPR001940">
    <property type="entry name" value="Peptidase_S1C"/>
</dbReference>
<dbReference type="PRINTS" id="PR00834">
    <property type="entry name" value="PROTEASES2C"/>
</dbReference>
<keyword evidence="1 4" id="KW-0645">Protease</keyword>
<proteinExistence type="predicted"/>
<organism evidence="4 5">
    <name type="scientific">Rubrobacter marinus</name>
    <dbReference type="NCBI Taxonomy" id="2653852"/>
    <lineage>
        <taxon>Bacteria</taxon>
        <taxon>Bacillati</taxon>
        <taxon>Actinomycetota</taxon>
        <taxon>Rubrobacteria</taxon>
        <taxon>Rubrobacterales</taxon>
        <taxon>Rubrobacteraceae</taxon>
        <taxon>Rubrobacter</taxon>
    </lineage>
</organism>
<accession>A0A6G8PZA6</accession>
<dbReference type="PANTHER" id="PTHR43343">
    <property type="entry name" value="PEPTIDASE S12"/>
    <property type="match status" value="1"/>
</dbReference>
<gene>
    <name evidence="4" type="ORF">GBA65_14765</name>
</gene>
<evidence type="ECO:0000256" key="1">
    <source>
        <dbReference type="ARBA" id="ARBA00022670"/>
    </source>
</evidence>
<dbReference type="Gene3D" id="2.40.10.120">
    <property type="match status" value="1"/>
</dbReference>
<reference evidence="4 5" key="1">
    <citation type="submission" date="2019-10" db="EMBL/GenBank/DDBJ databases">
        <title>Rubrobacter sp nov SCSIO 52915 isolated from a deep-sea sediment in the South China Sea.</title>
        <authorList>
            <person name="Chen R.W."/>
        </authorList>
    </citation>
    <scope>NUCLEOTIDE SEQUENCE [LARGE SCALE GENOMIC DNA]</scope>
    <source>
        <strain evidence="4 5">SCSIO 52915</strain>
    </source>
</reference>
<evidence type="ECO:0000313" key="5">
    <source>
        <dbReference type="Proteomes" id="UP000502706"/>
    </source>
</evidence>
<dbReference type="SUPFAM" id="SSF50494">
    <property type="entry name" value="Trypsin-like serine proteases"/>
    <property type="match status" value="1"/>
</dbReference>
<keyword evidence="5" id="KW-1185">Reference proteome</keyword>
<dbReference type="KEGG" id="rmar:GBA65_14765"/>
<dbReference type="SUPFAM" id="SSF50156">
    <property type="entry name" value="PDZ domain-like"/>
    <property type="match status" value="1"/>
</dbReference>